<reference evidence="2 3" key="1">
    <citation type="submission" date="2016-11" db="EMBL/GenBank/DDBJ databases">
        <authorList>
            <person name="Jaros S."/>
            <person name="Januszkiewicz K."/>
            <person name="Wedrychowicz H."/>
        </authorList>
    </citation>
    <scope>NUCLEOTIDE SEQUENCE [LARGE SCALE GENOMIC DNA]</scope>
    <source>
        <strain evidence="2 3">DSM 15970</strain>
    </source>
</reference>
<feature type="signal peptide" evidence="1">
    <location>
        <begin position="1"/>
        <end position="31"/>
    </location>
</feature>
<dbReference type="EMBL" id="FQYT01000023">
    <property type="protein sequence ID" value="SHJ50604.1"/>
    <property type="molecule type" value="Genomic_DNA"/>
</dbReference>
<accession>A0A1M6JV63</accession>
<feature type="chain" id="PRO_5013359620" evidence="1">
    <location>
        <begin position="32"/>
        <end position="119"/>
    </location>
</feature>
<proteinExistence type="predicted"/>
<keyword evidence="1" id="KW-0732">Signal</keyword>
<name>A0A1M6JV63_9FIRM</name>
<evidence type="ECO:0000313" key="2">
    <source>
        <dbReference type="EMBL" id="SHJ50604.1"/>
    </source>
</evidence>
<dbReference type="Proteomes" id="UP000184342">
    <property type="component" value="Unassembled WGS sequence"/>
</dbReference>
<dbReference type="AlphaFoldDB" id="A0A1M6JV63"/>
<sequence length="119" mass="13419">MKGTKIRAKISLAVCLIMTLTMAFSSNQAFAANPVDPVIDEQNNNIANYGSMVNQLKEQPINTTQNVNSLDFEKIELINSVKTEAVNTQYFYESEPNNQSYQADILDNNFSGENNYYCF</sequence>
<dbReference type="RefSeq" id="WP_073994340.1">
    <property type="nucleotide sequence ID" value="NZ_FQYT01000023.1"/>
</dbReference>
<evidence type="ECO:0000313" key="3">
    <source>
        <dbReference type="Proteomes" id="UP000184342"/>
    </source>
</evidence>
<evidence type="ECO:0000256" key="1">
    <source>
        <dbReference type="SAM" id="SignalP"/>
    </source>
</evidence>
<gene>
    <name evidence="2" type="ORF">SAMN02745691_02078</name>
</gene>
<organism evidence="2 3">
    <name type="scientific">Parasporobacterium paucivorans DSM 15970</name>
    <dbReference type="NCBI Taxonomy" id="1122934"/>
    <lineage>
        <taxon>Bacteria</taxon>
        <taxon>Bacillati</taxon>
        <taxon>Bacillota</taxon>
        <taxon>Clostridia</taxon>
        <taxon>Lachnospirales</taxon>
        <taxon>Lachnospiraceae</taxon>
        <taxon>Parasporobacterium</taxon>
    </lineage>
</organism>
<protein>
    <submittedName>
        <fullName evidence="2">Uncharacterized protein</fullName>
    </submittedName>
</protein>
<keyword evidence="3" id="KW-1185">Reference proteome</keyword>